<dbReference type="EMBL" id="SSTE01007373">
    <property type="protein sequence ID" value="KAA0056557.1"/>
    <property type="molecule type" value="Genomic_DNA"/>
</dbReference>
<evidence type="ECO:0000313" key="3">
    <source>
        <dbReference type="EMBL" id="TYK02705.1"/>
    </source>
</evidence>
<evidence type="ECO:0000256" key="1">
    <source>
        <dbReference type="SAM" id="MobiDB-lite"/>
    </source>
</evidence>
<proteinExistence type="predicted"/>
<gene>
    <name evidence="3" type="ORF">E5676_scaffold1154G00010</name>
    <name evidence="2" type="ORF">E6C27_scaffold288G00620</name>
</gene>
<dbReference type="AlphaFoldDB" id="A0A5D3BUD0"/>
<dbReference type="Proteomes" id="UP000321393">
    <property type="component" value="Unassembled WGS sequence"/>
</dbReference>
<accession>A0A5D3BUD0</accession>
<protein>
    <submittedName>
        <fullName evidence="3">Transcription factor GTE10-like</fullName>
    </submittedName>
</protein>
<feature type="compositionally biased region" description="Basic residues" evidence="1">
    <location>
        <begin position="112"/>
        <end position="122"/>
    </location>
</feature>
<name>A0A5D3BUD0_CUCMM</name>
<dbReference type="STRING" id="1194695.A0A5D3BUD0"/>
<sequence length="177" mass="19695">MYCIGKAFLDRLYHAALKAREKALEKGDKRDPEKVIMEREELERQQREEKALLQAEANTAEDARRKAEAEVAAAARDGNDDGTDDRTALAARLATTVFVRPPSEVDRDRPSKSRARPARPHRLPSCCYSSLSATFVSCRYESAASPSRDRPSKPAPSVEVCKAEPRACLHNLSRIAT</sequence>
<dbReference type="EMBL" id="SSTD01015385">
    <property type="protein sequence ID" value="TYK02705.1"/>
    <property type="molecule type" value="Genomic_DNA"/>
</dbReference>
<comment type="caution">
    <text evidence="3">The sequence shown here is derived from an EMBL/GenBank/DDBJ whole genome shotgun (WGS) entry which is preliminary data.</text>
</comment>
<evidence type="ECO:0000313" key="2">
    <source>
        <dbReference type="EMBL" id="KAA0056557.1"/>
    </source>
</evidence>
<organism evidence="3 5">
    <name type="scientific">Cucumis melo var. makuwa</name>
    <name type="common">Oriental melon</name>
    <dbReference type="NCBI Taxonomy" id="1194695"/>
    <lineage>
        <taxon>Eukaryota</taxon>
        <taxon>Viridiplantae</taxon>
        <taxon>Streptophyta</taxon>
        <taxon>Embryophyta</taxon>
        <taxon>Tracheophyta</taxon>
        <taxon>Spermatophyta</taxon>
        <taxon>Magnoliopsida</taxon>
        <taxon>eudicotyledons</taxon>
        <taxon>Gunneridae</taxon>
        <taxon>Pentapetalae</taxon>
        <taxon>rosids</taxon>
        <taxon>fabids</taxon>
        <taxon>Cucurbitales</taxon>
        <taxon>Cucurbitaceae</taxon>
        <taxon>Benincaseae</taxon>
        <taxon>Cucumis</taxon>
    </lineage>
</organism>
<feature type="region of interest" description="Disordered" evidence="1">
    <location>
        <begin position="23"/>
        <end position="87"/>
    </location>
</feature>
<dbReference type="Proteomes" id="UP000321947">
    <property type="component" value="Unassembled WGS sequence"/>
</dbReference>
<reference evidence="4 5" key="1">
    <citation type="submission" date="2019-08" db="EMBL/GenBank/DDBJ databases">
        <title>Draft genome sequences of two oriental melons (Cucumis melo L. var makuwa).</title>
        <authorList>
            <person name="Kwon S.-Y."/>
        </authorList>
    </citation>
    <scope>NUCLEOTIDE SEQUENCE [LARGE SCALE GENOMIC DNA]</scope>
    <source>
        <strain evidence="5">cv. Chang Bougi</strain>
        <strain evidence="4">cv. SW 3</strain>
        <tissue evidence="3">Leaf</tissue>
    </source>
</reference>
<evidence type="ECO:0000313" key="5">
    <source>
        <dbReference type="Proteomes" id="UP000321947"/>
    </source>
</evidence>
<feature type="region of interest" description="Disordered" evidence="1">
    <location>
        <begin position="100"/>
        <end position="124"/>
    </location>
</feature>
<evidence type="ECO:0000313" key="4">
    <source>
        <dbReference type="Proteomes" id="UP000321393"/>
    </source>
</evidence>
<feature type="compositionally biased region" description="Basic and acidic residues" evidence="1">
    <location>
        <begin position="23"/>
        <end position="51"/>
    </location>
</feature>